<gene>
    <name evidence="2" type="ORF">AAGV33_11735</name>
</gene>
<protein>
    <recommendedName>
        <fullName evidence="4">DUF4190 domain-containing protein</fullName>
    </recommendedName>
</protein>
<dbReference type="Proteomes" id="UP001574170">
    <property type="component" value="Unassembled WGS sequence"/>
</dbReference>
<organism evidence="2 3">
    <name type="scientific">Flavobacterium magnesitis</name>
    <dbReference type="NCBI Taxonomy" id="3138077"/>
    <lineage>
        <taxon>Bacteria</taxon>
        <taxon>Pseudomonadati</taxon>
        <taxon>Bacteroidota</taxon>
        <taxon>Flavobacteriia</taxon>
        <taxon>Flavobacteriales</taxon>
        <taxon>Flavobacteriaceae</taxon>
        <taxon>Flavobacterium</taxon>
    </lineage>
</organism>
<accession>A0ABV4TQ86</accession>
<evidence type="ECO:0000313" key="3">
    <source>
        <dbReference type="Proteomes" id="UP001574170"/>
    </source>
</evidence>
<sequence>MKHKFQLLDFPNSNFEIETSIWTGKSKLLKDNVQVEQSKEKGRPFLIPNGTSDLIKAFPKQSFPDFIPTLEINGVKNQIVEKLKWFQYVLGGLPIILLFAGGAIGGAIGVVGAITNFNIFREEGSEASKYLKVTGVVLATFTLYFVIVTFFSILIK</sequence>
<keyword evidence="1" id="KW-1133">Transmembrane helix</keyword>
<keyword evidence="1" id="KW-0812">Transmembrane</keyword>
<evidence type="ECO:0000313" key="2">
    <source>
        <dbReference type="EMBL" id="MFA9195076.1"/>
    </source>
</evidence>
<evidence type="ECO:0000256" key="1">
    <source>
        <dbReference type="SAM" id="Phobius"/>
    </source>
</evidence>
<keyword evidence="3" id="KW-1185">Reference proteome</keyword>
<name>A0ABV4TQ86_9FLAO</name>
<reference evidence="2 3" key="1">
    <citation type="submission" date="2024-04" db="EMBL/GenBank/DDBJ databases">
        <title>New Clade of Flavobacterium.</title>
        <authorList>
            <person name="Matos L."/>
            <person name="Proenca D.N."/>
            <person name="Fransisco R.M."/>
            <person name="Chung A.P."/>
            <person name="Maccario L."/>
            <person name="Sorensen S.J."/>
            <person name="Morais P.V."/>
        </authorList>
    </citation>
    <scope>NUCLEOTIDE SEQUENCE [LARGE SCALE GENOMIC DNA]</scope>
    <source>
        <strain evidence="2 3">FBOR7N2.3</strain>
    </source>
</reference>
<feature type="transmembrane region" description="Helical" evidence="1">
    <location>
        <begin position="88"/>
        <end position="114"/>
    </location>
</feature>
<dbReference type="RefSeq" id="WP_373392214.1">
    <property type="nucleotide sequence ID" value="NZ_JBCFQJ010000019.1"/>
</dbReference>
<proteinExistence type="predicted"/>
<evidence type="ECO:0008006" key="4">
    <source>
        <dbReference type="Google" id="ProtNLM"/>
    </source>
</evidence>
<dbReference type="EMBL" id="JBCFQK010000017">
    <property type="protein sequence ID" value="MFA9195076.1"/>
    <property type="molecule type" value="Genomic_DNA"/>
</dbReference>
<comment type="caution">
    <text evidence="2">The sequence shown here is derived from an EMBL/GenBank/DDBJ whole genome shotgun (WGS) entry which is preliminary data.</text>
</comment>
<feature type="transmembrane region" description="Helical" evidence="1">
    <location>
        <begin position="134"/>
        <end position="155"/>
    </location>
</feature>
<keyword evidence="1" id="KW-0472">Membrane</keyword>